<feature type="transmembrane region" description="Helical" evidence="1">
    <location>
        <begin position="31"/>
        <end position="55"/>
    </location>
</feature>
<sequence>MTSRRRRLLGALAAVVGTVLRIGPGIAGPALVAAGIGMIYLPAGLIAAGGVLWLIDWRTP</sequence>
<evidence type="ECO:0000256" key="1">
    <source>
        <dbReference type="SAM" id="Phobius"/>
    </source>
</evidence>
<comment type="caution">
    <text evidence="2">The sequence shown here is derived from an EMBL/GenBank/DDBJ whole genome shotgun (WGS) entry which is preliminary data.</text>
</comment>
<proteinExistence type="predicted"/>
<evidence type="ECO:0000313" key="3">
    <source>
        <dbReference type="Proteomes" id="UP000305282"/>
    </source>
</evidence>
<keyword evidence="3" id="KW-1185">Reference proteome</keyword>
<keyword evidence="1" id="KW-0812">Transmembrane</keyword>
<dbReference type="AlphaFoldDB" id="A0A4S5ETH3"/>
<dbReference type="PROSITE" id="PS51318">
    <property type="entry name" value="TAT"/>
    <property type="match status" value="1"/>
</dbReference>
<dbReference type="RefSeq" id="WP_136446861.1">
    <property type="nucleotide sequence ID" value="NZ_SSXH01000041.1"/>
</dbReference>
<organism evidence="2 3">
    <name type="scientific">Candidatus Frankia alpina</name>
    <dbReference type="NCBI Taxonomy" id="2699483"/>
    <lineage>
        <taxon>Bacteria</taxon>
        <taxon>Bacillati</taxon>
        <taxon>Actinomycetota</taxon>
        <taxon>Actinomycetes</taxon>
        <taxon>Frankiales</taxon>
        <taxon>Frankiaceae</taxon>
        <taxon>Frankia</taxon>
    </lineage>
</organism>
<reference evidence="2 3" key="1">
    <citation type="submission" date="2019-04" db="EMBL/GenBank/DDBJ databases">
        <title>Draft genome sequences for three unisolated Alnus-infective Frankia Sp+ strains, AgTrS, AiOr and AvVan, the first sequenced Frankia strains able to sporulate in-planta.</title>
        <authorList>
            <person name="Bethencourt L."/>
            <person name="Vautrin F."/>
            <person name="Taib N."/>
            <person name="Dubost A."/>
            <person name="Castro-Garcia L."/>
            <person name="Imbaud O."/>
            <person name="Abrouk D."/>
            <person name="Fournier P."/>
            <person name="Briolay J."/>
            <person name="Nguyen A."/>
            <person name="Normand P."/>
            <person name="Fernandez M.P."/>
            <person name="Brochier-Armanet C."/>
            <person name="Herrera-Belaroussi A."/>
        </authorList>
    </citation>
    <scope>NUCLEOTIDE SEQUENCE [LARGE SCALE GENOMIC DNA]</scope>
    <source>
        <strain evidence="2 3">AvVan</strain>
    </source>
</reference>
<gene>
    <name evidence="2" type="ORF">E7Y31_03310</name>
</gene>
<protein>
    <submittedName>
        <fullName evidence="2">Uncharacterized protein</fullName>
    </submittedName>
</protein>
<dbReference type="EMBL" id="SSXH01000041">
    <property type="protein sequence ID" value="THJ75817.1"/>
    <property type="molecule type" value="Genomic_DNA"/>
</dbReference>
<dbReference type="InterPro" id="IPR006311">
    <property type="entry name" value="TAT_signal"/>
</dbReference>
<name>A0A4S5ETH3_9ACTN</name>
<evidence type="ECO:0000313" key="2">
    <source>
        <dbReference type="EMBL" id="THJ75817.1"/>
    </source>
</evidence>
<keyword evidence="1" id="KW-1133">Transmembrane helix</keyword>
<dbReference type="Proteomes" id="UP000305282">
    <property type="component" value="Unassembled WGS sequence"/>
</dbReference>
<keyword evidence="1" id="KW-0472">Membrane</keyword>
<accession>A0A4S5ETH3</accession>